<gene>
    <name evidence="3" type="ORF">KC19_5G129700</name>
</gene>
<organism evidence="3 4">
    <name type="scientific">Ceratodon purpureus</name>
    <name type="common">Fire moss</name>
    <name type="synonym">Dicranum purpureum</name>
    <dbReference type="NCBI Taxonomy" id="3225"/>
    <lineage>
        <taxon>Eukaryota</taxon>
        <taxon>Viridiplantae</taxon>
        <taxon>Streptophyta</taxon>
        <taxon>Embryophyta</taxon>
        <taxon>Bryophyta</taxon>
        <taxon>Bryophytina</taxon>
        <taxon>Bryopsida</taxon>
        <taxon>Dicranidae</taxon>
        <taxon>Pseudoditrichales</taxon>
        <taxon>Ditrichaceae</taxon>
        <taxon>Ceratodon</taxon>
    </lineage>
</organism>
<feature type="chain" id="PRO_5035787229" evidence="2">
    <location>
        <begin position="27"/>
        <end position="510"/>
    </location>
</feature>
<name>A0A8T0I3G8_CERPU</name>
<keyword evidence="1" id="KW-0472">Membrane</keyword>
<evidence type="ECO:0000313" key="3">
    <source>
        <dbReference type="EMBL" id="KAG0577088.1"/>
    </source>
</evidence>
<evidence type="ECO:0000256" key="1">
    <source>
        <dbReference type="SAM" id="Phobius"/>
    </source>
</evidence>
<proteinExistence type="predicted"/>
<feature type="transmembrane region" description="Helical" evidence="1">
    <location>
        <begin position="402"/>
        <end position="426"/>
    </location>
</feature>
<comment type="caution">
    <text evidence="3">The sequence shown here is derived from an EMBL/GenBank/DDBJ whole genome shotgun (WGS) entry which is preliminary data.</text>
</comment>
<feature type="transmembrane region" description="Helical" evidence="1">
    <location>
        <begin position="161"/>
        <end position="181"/>
    </location>
</feature>
<protein>
    <submittedName>
        <fullName evidence="3">Uncharacterized protein</fullName>
    </submittedName>
</protein>
<feature type="signal peptide" evidence="2">
    <location>
        <begin position="1"/>
        <end position="26"/>
    </location>
</feature>
<feature type="transmembrane region" description="Helical" evidence="1">
    <location>
        <begin position="334"/>
        <end position="354"/>
    </location>
</feature>
<dbReference type="EMBL" id="CM026425">
    <property type="protein sequence ID" value="KAG0577088.1"/>
    <property type="molecule type" value="Genomic_DNA"/>
</dbReference>
<keyword evidence="2" id="KW-0732">Signal</keyword>
<feature type="transmembrane region" description="Helical" evidence="1">
    <location>
        <begin position="223"/>
        <end position="241"/>
    </location>
</feature>
<keyword evidence="1" id="KW-0812">Transmembrane</keyword>
<dbReference type="AlphaFoldDB" id="A0A8T0I3G8"/>
<accession>A0A8T0I3G8</accession>
<evidence type="ECO:0000256" key="2">
    <source>
        <dbReference type="SAM" id="SignalP"/>
    </source>
</evidence>
<keyword evidence="4" id="KW-1185">Reference proteome</keyword>
<reference evidence="3" key="1">
    <citation type="submission" date="2020-06" db="EMBL/GenBank/DDBJ databases">
        <title>WGS assembly of Ceratodon purpureus strain R40.</title>
        <authorList>
            <person name="Carey S.B."/>
            <person name="Jenkins J."/>
            <person name="Shu S."/>
            <person name="Lovell J.T."/>
            <person name="Sreedasyam A."/>
            <person name="Maumus F."/>
            <person name="Tiley G.P."/>
            <person name="Fernandez-Pozo N."/>
            <person name="Barry K."/>
            <person name="Chen C."/>
            <person name="Wang M."/>
            <person name="Lipzen A."/>
            <person name="Daum C."/>
            <person name="Saski C.A."/>
            <person name="Payton A.C."/>
            <person name="Mcbreen J.C."/>
            <person name="Conrad R.E."/>
            <person name="Kollar L.M."/>
            <person name="Olsson S."/>
            <person name="Huttunen S."/>
            <person name="Landis J.B."/>
            <person name="Wickett N.J."/>
            <person name="Johnson M.G."/>
            <person name="Rensing S.A."/>
            <person name="Grimwood J."/>
            <person name="Schmutz J."/>
            <person name="Mcdaniel S.F."/>
        </authorList>
    </citation>
    <scope>NUCLEOTIDE SEQUENCE</scope>
    <source>
        <strain evidence="3">R40</strain>
    </source>
</reference>
<keyword evidence="1" id="KW-1133">Transmembrane helix</keyword>
<dbReference type="Proteomes" id="UP000822688">
    <property type="component" value="Chromosome 5"/>
</dbReference>
<evidence type="ECO:0000313" key="4">
    <source>
        <dbReference type="Proteomes" id="UP000822688"/>
    </source>
</evidence>
<sequence>MRSFSIVTSFWIIVVCLGGLATQVMGIGPADAFAPLPVYNYSMSDCSRFRNEAVLRPHFIVWPEYDGVQFRYCCEYQANGASSTFELSKFSYYLNSGALQPAPYFDVGIVDKQNWPTLWKPHWQFWRLASDRRRPRLYCEVSDLRRLYRSRFWRKAMRKAFFWWLIPSGMLGFWAFQLSWLGRTRKIGPYKNWGSIEPEKEVLVDTSREEIISTSRKALGRGLLDLVLAVLAPALVAFIYFCDYCGQNPEGVLKFFEAKDLEPKTRDIVALSEKQKLLMKHIRVLIRPRVILSSDRQLEEGFADASHILLVAMLASCLMEGTARSDLLSWRAAIMYNGAVAYSYLALFAVVSACIRHSLFLELQHESDWRWQKVFAQLVALLMMGTYLVLVEDVTEHSLDSFAGPVIGTCVAASVWSAGVEMVVIARYLWHRIFRNFVCIIYAGILARSRPLATSTPLATSRVLGRSRGSARGRAATAEVRFPNGEHDTSPLVSVLTVSSGESGEFSQGH</sequence>
<feature type="transmembrane region" description="Helical" evidence="1">
    <location>
        <begin position="374"/>
        <end position="390"/>
    </location>
</feature>